<feature type="transmembrane region" description="Helical" evidence="1">
    <location>
        <begin position="12"/>
        <end position="36"/>
    </location>
</feature>
<dbReference type="Pfam" id="PF23928">
    <property type="entry name" value="DUF7266"/>
    <property type="match status" value="1"/>
</dbReference>
<dbReference type="AlphaFoldDB" id="A0A0F7PBR6"/>
<dbReference type="HOGENOM" id="CLU_120317_1_0_2"/>
<sequence length="148" mass="15281">MAAVDRGVSTVLGYSLNLVVATLLVVGLLGAAVTLVDSQHDRAARAELDVIGERFAADVETADRLTRSANGGSVSVVSRLPSRIAGSTYDVAIVSESGAAAVALSLDGNDETVVVPINNETPIEEFRRTGGTVRIRTSGDGTLEVVDD</sequence>
<dbReference type="EMBL" id="CP011564">
    <property type="protein sequence ID" value="ALG81996.1"/>
    <property type="molecule type" value="Genomic_DNA"/>
</dbReference>
<name>A0A0F7PBR6_9EURY</name>
<dbReference type="InterPro" id="IPR055690">
    <property type="entry name" value="DUF7266"/>
</dbReference>
<reference evidence="3 4" key="3">
    <citation type="journal article" date="2016" name="Stand. Genomic Sci.">
        <title>Complete genome sequence of 'Halanaeroarchaeum sulfurireducens' M27-SA2, a sulfur-reducing and acetate-oxidizing haloarchaeon from the deep-sea hypersaline anoxic lake Medee.</title>
        <authorList>
            <person name="Messina E."/>
            <person name="Sorokin D.Y."/>
            <person name="Kublanov I.V."/>
            <person name="Toshchakov S."/>
            <person name="Lopatina A."/>
            <person name="Arcadi E."/>
            <person name="Smedile F."/>
            <person name="La Spada G."/>
            <person name="La Cono V."/>
            <person name="Yakimov M.M."/>
        </authorList>
    </citation>
    <scope>NUCLEOTIDE SEQUENCE [LARGE SCALE GENOMIC DNA]</scope>
    <source>
        <strain evidence="3 4">M27-SA2</strain>
    </source>
</reference>
<dbReference type="OrthoDB" id="226715at2157"/>
<dbReference type="Proteomes" id="UP000069906">
    <property type="component" value="Chromosome"/>
</dbReference>
<reference evidence="4" key="2">
    <citation type="submission" date="2015-05" db="EMBL/GenBank/DDBJ databases">
        <title>Complete genome sequence of Halanaeroarchaeum sulfurireducens type strain M27-SA2, a sulfate-reducer haloarchaeon from marine anoxic lake Medee.</title>
        <authorList>
            <person name="Messina E."/>
            <person name="Kublanov I.V."/>
            <person name="Toshchakov S."/>
            <person name="Arcadi E."/>
            <person name="La Spada G."/>
            <person name="La Cono V."/>
            <person name="Yakimov M.M."/>
        </authorList>
    </citation>
    <scope>NUCLEOTIDE SEQUENCE [LARGE SCALE GENOMIC DNA]</scope>
    <source>
        <strain evidence="4">M27-SA2</strain>
    </source>
</reference>
<keyword evidence="1" id="KW-1133">Transmembrane helix</keyword>
<keyword evidence="1" id="KW-0812">Transmembrane</keyword>
<evidence type="ECO:0008006" key="6">
    <source>
        <dbReference type="Google" id="ProtNLM"/>
    </source>
</evidence>
<dbReference type="RefSeq" id="WP_050048339.1">
    <property type="nucleotide sequence ID" value="NZ_CP008874.1"/>
</dbReference>
<dbReference type="GeneID" id="26010455"/>
<keyword evidence="5" id="KW-1185">Reference proteome</keyword>
<evidence type="ECO:0000256" key="1">
    <source>
        <dbReference type="SAM" id="Phobius"/>
    </source>
</evidence>
<reference evidence="2 5" key="1">
    <citation type="journal article" date="2015" name="ISME J.">
        <title>Elemental sulfur and acetate can support life of a novel strictly anaerobic haloarchaeon.</title>
        <authorList>
            <person name="Sorokin D.Y."/>
            <person name="Kublanov I.V."/>
            <person name="Gavrilov S.N."/>
            <person name="Rojo D."/>
            <person name="Roman P."/>
            <person name="Golyshin P.N."/>
            <person name="Slepak V.Z."/>
            <person name="Smedile F."/>
            <person name="Ferrer M."/>
            <person name="Messina E."/>
            <person name="La Cono V."/>
            <person name="Yakimov M.M."/>
        </authorList>
    </citation>
    <scope>NUCLEOTIDE SEQUENCE [LARGE SCALE GENOMIC DNA]</scope>
    <source>
        <strain evidence="2 5">HSR2</strain>
    </source>
</reference>
<evidence type="ECO:0000313" key="2">
    <source>
        <dbReference type="EMBL" id="AKH97600.1"/>
    </source>
</evidence>
<gene>
    <name evidence="3" type="ORF">HLASA_1101</name>
    <name evidence="2" type="ORF">HLASF_1112</name>
</gene>
<dbReference type="KEGG" id="hsu:HLASF_1112"/>
<dbReference type="KEGG" id="hsf:HLASA_1101"/>
<dbReference type="Proteomes" id="UP000060390">
    <property type="component" value="Chromosome"/>
</dbReference>
<keyword evidence="1" id="KW-0472">Membrane</keyword>
<proteinExistence type="predicted"/>
<evidence type="ECO:0000313" key="3">
    <source>
        <dbReference type="EMBL" id="ALG81996.1"/>
    </source>
</evidence>
<evidence type="ECO:0000313" key="4">
    <source>
        <dbReference type="Proteomes" id="UP000060390"/>
    </source>
</evidence>
<dbReference type="STRING" id="1604004.HLASA_1101"/>
<protein>
    <recommendedName>
        <fullName evidence="6">Flagellin</fullName>
    </recommendedName>
</protein>
<dbReference type="EMBL" id="CP008874">
    <property type="protein sequence ID" value="AKH97600.1"/>
    <property type="molecule type" value="Genomic_DNA"/>
</dbReference>
<evidence type="ECO:0000313" key="5">
    <source>
        <dbReference type="Proteomes" id="UP000069906"/>
    </source>
</evidence>
<organism evidence="2 5">
    <name type="scientific">Halanaeroarchaeum sulfurireducens</name>
    <dbReference type="NCBI Taxonomy" id="1604004"/>
    <lineage>
        <taxon>Archaea</taxon>
        <taxon>Methanobacteriati</taxon>
        <taxon>Methanobacteriota</taxon>
        <taxon>Stenosarchaea group</taxon>
        <taxon>Halobacteria</taxon>
        <taxon>Halobacteriales</taxon>
        <taxon>Halobacteriaceae</taxon>
        <taxon>Halanaeroarchaeum</taxon>
    </lineage>
</organism>
<accession>A0A0F7PBR6</accession>